<sequence>MPAAKSKSKKRALSSALDVGETSSSKRIKSDPIDTSLSPHSQPGLQVQMQEKFCLATAYKDAKLSRCTSCSRRNGMDTCRFRDIRFIMRDAAGACRGIGFKTKPAPTLGRVKFPQSWNTELRKEHVNIIKRVVATGLLPVLQREIKHLEHKDTICRPREVDVRATCDTCLTSLFSLSWMCRLCGREACADCYAKLCLIPPNTTPASAPKDRRDPEKRLVACVPRESHSAQQFFPISRFAEAELRSAVEEMKAIMNENKHAGPSRERSPVGALPDSSSSTPRNSSNSLANLDLLAAVVAAHPHLPDNKPLSTSPEAKVSVLLPPNLESSAPDLNNSTKPLPVPAPQSIGDIIPLVKVENTPNDIDAATTSSTSEPVSSPLLPISPSTSASELSQTLKLKSPILIPNALVPEGDVPFHPTVTFSDLTLTEDTFRQVWVEGRPLVVKGVLDKFHIKWTPQYFVEKYSDHGCTVVDCVTEARRDVTVGWFFGLFGKHGERDDARVWKLKDWPPSTDFKSAFPELYDDFARAVPIPSYCRRDGVLNLASHFPSDVVAPDLGPKMYNALAMEDAEGSKGSTRLHMDMADAVNIMVFAEPCADGTVGGARWDVFRAEDAPAIRKFLSDHFKLANGIDPIHSQQFYLDKQLRRELYANTGVRSHQVIQRQGEAVFIPAGCAHQVCNLSDCIKVAADFVSPENIERCARLTEEFRAQNLERMWKEDVLQLQTMMWYAWVSCSQQFV</sequence>
<gene>
    <name evidence="1" type="ORF">F5148DRAFT_1229560</name>
</gene>
<evidence type="ECO:0000313" key="2">
    <source>
        <dbReference type="Proteomes" id="UP001207468"/>
    </source>
</evidence>
<evidence type="ECO:0000313" key="1">
    <source>
        <dbReference type="EMBL" id="KAI9454423.1"/>
    </source>
</evidence>
<dbReference type="EMBL" id="JAGFNK010000274">
    <property type="protein sequence ID" value="KAI9454423.1"/>
    <property type="molecule type" value="Genomic_DNA"/>
</dbReference>
<comment type="caution">
    <text evidence="1">The sequence shown here is derived from an EMBL/GenBank/DDBJ whole genome shotgun (WGS) entry which is preliminary data.</text>
</comment>
<name>A0ACC0U0K0_9AGAM</name>
<accession>A0ACC0U0K0</accession>
<keyword evidence="2" id="KW-1185">Reference proteome</keyword>
<organism evidence="1 2">
    <name type="scientific">Russula earlei</name>
    <dbReference type="NCBI Taxonomy" id="71964"/>
    <lineage>
        <taxon>Eukaryota</taxon>
        <taxon>Fungi</taxon>
        <taxon>Dikarya</taxon>
        <taxon>Basidiomycota</taxon>
        <taxon>Agaricomycotina</taxon>
        <taxon>Agaricomycetes</taxon>
        <taxon>Russulales</taxon>
        <taxon>Russulaceae</taxon>
        <taxon>Russula</taxon>
    </lineage>
</organism>
<dbReference type="Proteomes" id="UP001207468">
    <property type="component" value="Unassembled WGS sequence"/>
</dbReference>
<protein>
    <submittedName>
        <fullName evidence="1">Uncharacterized protein</fullName>
    </submittedName>
</protein>
<proteinExistence type="predicted"/>
<reference evidence="1" key="1">
    <citation type="submission" date="2021-03" db="EMBL/GenBank/DDBJ databases">
        <title>Evolutionary priming and transition to the ectomycorrhizal habit in an iconic lineage of mushroom-forming fungi: is preadaptation a requirement?</title>
        <authorList>
            <consortium name="DOE Joint Genome Institute"/>
            <person name="Looney B.P."/>
            <person name="Miyauchi S."/>
            <person name="Morin E."/>
            <person name="Drula E."/>
            <person name="Courty P.E."/>
            <person name="Chicoki N."/>
            <person name="Fauchery L."/>
            <person name="Kohler A."/>
            <person name="Kuo A."/>
            <person name="LaButti K."/>
            <person name="Pangilinan J."/>
            <person name="Lipzen A."/>
            <person name="Riley R."/>
            <person name="Andreopoulos W."/>
            <person name="He G."/>
            <person name="Johnson J."/>
            <person name="Barry K.W."/>
            <person name="Grigoriev I.V."/>
            <person name="Nagy L."/>
            <person name="Hibbett D."/>
            <person name="Henrissat B."/>
            <person name="Matheny P.B."/>
            <person name="Labbe J."/>
            <person name="Martin A.F."/>
        </authorList>
    </citation>
    <scope>NUCLEOTIDE SEQUENCE</scope>
    <source>
        <strain evidence="1">BPL698</strain>
    </source>
</reference>